<dbReference type="SUPFAM" id="SSF48295">
    <property type="entry name" value="TrpR-like"/>
    <property type="match status" value="2"/>
</dbReference>
<organism evidence="2 3">
    <name type="scientific">Loigolactobacillus zhaoyuanensis</name>
    <dbReference type="NCBI Taxonomy" id="2486017"/>
    <lineage>
        <taxon>Bacteria</taxon>
        <taxon>Bacillati</taxon>
        <taxon>Bacillota</taxon>
        <taxon>Bacilli</taxon>
        <taxon>Lactobacillales</taxon>
        <taxon>Lactobacillaceae</taxon>
        <taxon>Loigolactobacillus</taxon>
    </lineage>
</organism>
<proteinExistence type="predicted"/>
<evidence type="ECO:0000313" key="3">
    <source>
        <dbReference type="Proteomes" id="UP001625389"/>
    </source>
</evidence>
<dbReference type="RefSeq" id="WP_407137837.1">
    <property type="nucleotide sequence ID" value="NZ_JBGQPK010000149.1"/>
</dbReference>
<name>A0ABW8UI54_9LACO</name>
<feature type="region of interest" description="Disordered" evidence="1">
    <location>
        <begin position="108"/>
        <end position="140"/>
    </location>
</feature>
<dbReference type="Proteomes" id="UP001625389">
    <property type="component" value="Unassembled WGS sequence"/>
</dbReference>
<dbReference type="PANTHER" id="PTHR33795:SF1">
    <property type="entry name" value="INSERTION ELEMENT IS150 PROTEIN INSJ"/>
    <property type="match status" value="1"/>
</dbReference>
<feature type="compositionally biased region" description="Basic residues" evidence="1">
    <location>
        <begin position="111"/>
        <end position="127"/>
    </location>
</feature>
<comment type="caution">
    <text evidence="2">The sequence shown here is derived from an EMBL/GenBank/DDBJ whole genome shotgun (WGS) entry which is preliminary data.</text>
</comment>
<evidence type="ECO:0000313" key="2">
    <source>
        <dbReference type="EMBL" id="MFL2030485.1"/>
    </source>
</evidence>
<dbReference type="EMBL" id="JBGQPK010000149">
    <property type="protein sequence ID" value="MFL2030485.1"/>
    <property type="molecule type" value="Genomic_DNA"/>
</dbReference>
<dbReference type="InterPro" id="IPR002514">
    <property type="entry name" value="Transposase_8"/>
</dbReference>
<dbReference type="PANTHER" id="PTHR33795">
    <property type="entry name" value="INSERTION ELEMENT IS150 PROTEIN INSJ"/>
    <property type="match status" value="1"/>
</dbReference>
<reference evidence="2 3" key="1">
    <citation type="submission" date="2024-08" db="EMBL/GenBank/DDBJ databases">
        <authorList>
            <person name="Arias E."/>
        </authorList>
    </citation>
    <scope>NUCLEOTIDE SEQUENCE [LARGE SCALE GENOMIC DNA]</scope>
    <source>
        <strain evidence="2 3">FAM 25317</strain>
    </source>
</reference>
<dbReference type="Gene3D" id="1.10.10.60">
    <property type="entry name" value="Homeodomain-like"/>
    <property type="match status" value="1"/>
</dbReference>
<feature type="compositionally biased region" description="Basic and acidic residues" evidence="1">
    <location>
        <begin position="128"/>
        <end position="140"/>
    </location>
</feature>
<gene>
    <name evidence="2" type="ORF">ACEN34_12970</name>
</gene>
<sequence>MVKYSPVLKAQIISEHLDHDIGGAELARKYCLPKRQVNDWIHQYHLGGVETIRSQKSKRKFSVEFKLNVIDYYQTHDESLAEVAVKYQVLASQISVWRTTFIREGYNGLKAHPKGRPTKMKRKKKQIRQLEKQSEIERLR</sequence>
<feature type="non-terminal residue" evidence="2">
    <location>
        <position position="140"/>
    </location>
</feature>
<accession>A0ABW8UI54</accession>
<dbReference type="InterPro" id="IPR010921">
    <property type="entry name" value="Trp_repressor/repl_initiator"/>
</dbReference>
<evidence type="ECO:0000256" key="1">
    <source>
        <dbReference type="SAM" id="MobiDB-lite"/>
    </source>
</evidence>
<protein>
    <submittedName>
        <fullName evidence="2">Transposase</fullName>
    </submittedName>
</protein>
<keyword evidence="3" id="KW-1185">Reference proteome</keyword>
<dbReference type="InterPro" id="IPR052057">
    <property type="entry name" value="IS150/IS1296_orfA-like"/>
</dbReference>
<dbReference type="Pfam" id="PF01527">
    <property type="entry name" value="HTH_Tnp_1"/>
    <property type="match status" value="1"/>
</dbReference>